<evidence type="ECO:0000256" key="3">
    <source>
        <dbReference type="ARBA" id="ARBA00022679"/>
    </source>
</evidence>
<accession>A0AAE3NA63</accession>
<keyword evidence="2 5" id="KW-0328">Glycosyltransferase</keyword>
<protein>
    <submittedName>
        <fullName evidence="5">Galactosyltransferase-related protein</fullName>
    </submittedName>
</protein>
<dbReference type="PANTHER" id="PTHR43179:SF12">
    <property type="entry name" value="GALACTOFURANOSYLTRANSFERASE GLFT2"/>
    <property type="match status" value="1"/>
</dbReference>
<dbReference type="InterPro" id="IPR029044">
    <property type="entry name" value="Nucleotide-diphossugar_trans"/>
</dbReference>
<dbReference type="InterPro" id="IPR001173">
    <property type="entry name" value="Glyco_trans_2-like"/>
</dbReference>
<dbReference type="PANTHER" id="PTHR43179">
    <property type="entry name" value="RHAMNOSYLTRANSFERASE WBBL"/>
    <property type="match status" value="1"/>
</dbReference>
<dbReference type="EMBL" id="JAQIPB010000007">
    <property type="protein sequence ID" value="MDA7417783.1"/>
    <property type="molecule type" value="Genomic_DNA"/>
</dbReference>
<dbReference type="SUPFAM" id="SSF53448">
    <property type="entry name" value="Nucleotide-diphospho-sugar transferases"/>
    <property type="match status" value="1"/>
</dbReference>
<sequence>MPAPSAPRPLITVSIVSHGQLALILPLLEQLALHCADVLARVVLTLNIPEPDLLAGRHWPFALVRLDNARPKGFGANHNAAFAQDAALGASDWFLVLNPDMRFDADVLTPLLAQAQPRDGLLAPRILEPGKAGPEAHRRLITPREILTRNKPGHAAPAKPDWLPGLFMLYRSQAYGAIGGFDERFFMYGEDFDICARLRLAGWQIRIAEDLQARHEAQRASHRSAKHLRWHIGSLARVWLSSAFWRYRALLGRER</sequence>
<dbReference type="RefSeq" id="WP_271429020.1">
    <property type="nucleotide sequence ID" value="NZ_JAQIPB010000007.1"/>
</dbReference>
<evidence type="ECO:0000313" key="6">
    <source>
        <dbReference type="Proteomes" id="UP001212602"/>
    </source>
</evidence>
<evidence type="ECO:0000313" key="5">
    <source>
        <dbReference type="EMBL" id="MDA7417783.1"/>
    </source>
</evidence>
<gene>
    <name evidence="5" type="ORF">PGB34_15575</name>
</gene>
<dbReference type="Gene3D" id="3.90.550.10">
    <property type="entry name" value="Spore Coat Polysaccharide Biosynthesis Protein SpsA, Chain A"/>
    <property type="match status" value="1"/>
</dbReference>
<evidence type="ECO:0000256" key="2">
    <source>
        <dbReference type="ARBA" id="ARBA00022676"/>
    </source>
</evidence>
<name>A0AAE3NA63_9BURK</name>
<keyword evidence="6" id="KW-1185">Reference proteome</keyword>
<dbReference type="GO" id="GO:0016757">
    <property type="term" value="F:glycosyltransferase activity"/>
    <property type="evidence" value="ECO:0007669"/>
    <property type="project" value="UniProtKB-KW"/>
</dbReference>
<evidence type="ECO:0000256" key="1">
    <source>
        <dbReference type="ARBA" id="ARBA00006739"/>
    </source>
</evidence>
<evidence type="ECO:0000259" key="4">
    <source>
        <dbReference type="Pfam" id="PF13632"/>
    </source>
</evidence>
<proteinExistence type="inferred from homology"/>
<dbReference type="Pfam" id="PF13632">
    <property type="entry name" value="Glyco_trans_2_3"/>
    <property type="match status" value="1"/>
</dbReference>
<dbReference type="Proteomes" id="UP001212602">
    <property type="component" value="Unassembled WGS sequence"/>
</dbReference>
<reference evidence="5" key="1">
    <citation type="submission" date="2023-01" db="EMBL/GenBank/DDBJ databases">
        <title>Xenophilus mangrovi sp. nov., isolated from soil of Mangrove nature reserve.</title>
        <authorList>
            <person name="Xu S."/>
            <person name="Liu Z."/>
            <person name="Xu Y."/>
        </authorList>
    </citation>
    <scope>NUCLEOTIDE SEQUENCE</scope>
    <source>
        <strain evidence="5">YW8</strain>
    </source>
</reference>
<dbReference type="AlphaFoldDB" id="A0AAE3NA63"/>
<feature type="domain" description="Glycosyltransferase 2-like" evidence="4">
    <location>
        <begin position="148"/>
        <end position="243"/>
    </location>
</feature>
<organism evidence="5 6">
    <name type="scientific">Xenophilus arseniciresistens</name>
    <dbReference type="NCBI Taxonomy" id="1283306"/>
    <lineage>
        <taxon>Bacteria</taxon>
        <taxon>Pseudomonadati</taxon>
        <taxon>Pseudomonadota</taxon>
        <taxon>Betaproteobacteria</taxon>
        <taxon>Burkholderiales</taxon>
        <taxon>Comamonadaceae</taxon>
        <taxon>Xenophilus</taxon>
    </lineage>
</organism>
<keyword evidence="3" id="KW-0808">Transferase</keyword>
<comment type="similarity">
    <text evidence="1">Belongs to the glycosyltransferase 2 family.</text>
</comment>
<comment type="caution">
    <text evidence="5">The sequence shown here is derived from an EMBL/GenBank/DDBJ whole genome shotgun (WGS) entry which is preliminary data.</text>
</comment>